<reference evidence="5 6" key="1">
    <citation type="journal article" date="2019" name="Genome Biol. Evol.">
        <title>Day and night: Metabolic profiles and evolutionary relationships of six axenic non-marine cyanobacteria.</title>
        <authorList>
            <person name="Will S.E."/>
            <person name="Henke P."/>
            <person name="Boedeker C."/>
            <person name="Huang S."/>
            <person name="Brinkmann H."/>
            <person name="Rohde M."/>
            <person name="Jarek M."/>
            <person name="Friedl T."/>
            <person name="Seufert S."/>
            <person name="Schumacher M."/>
            <person name="Overmann J."/>
            <person name="Neumann-Schaal M."/>
            <person name="Petersen J."/>
        </authorList>
    </citation>
    <scope>NUCLEOTIDE SEQUENCE [LARGE SCALE GENOMIC DNA]</scope>
    <source>
        <strain evidence="5 6">SAG 39.79</strain>
    </source>
</reference>
<accession>A0AB37UE68</accession>
<keyword evidence="6" id="KW-1185">Reference proteome</keyword>
<evidence type="ECO:0000256" key="1">
    <source>
        <dbReference type="ARBA" id="ARBA00004091"/>
    </source>
</evidence>
<evidence type="ECO:0000313" key="6">
    <source>
        <dbReference type="Proteomes" id="UP000282574"/>
    </source>
</evidence>
<name>A0AB37UE68_9CYAN</name>
<gene>
    <name evidence="5" type="ORF">DSM107010_51350</name>
</gene>
<evidence type="ECO:0000256" key="3">
    <source>
        <dbReference type="ARBA" id="ARBA00022578"/>
    </source>
</evidence>
<dbReference type="Pfam" id="PF03400">
    <property type="entry name" value="DDE_Tnp_IS1"/>
    <property type="match status" value="1"/>
</dbReference>
<dbReference type="GO" id="GO:0003677">
    <property type="term" value="F:DNA binding"/>
    <property type="evidence" value="ECO:0007669"/>
    <property type="project" value="InterPro"/>
</dbReference>
<protein>
    <submittedName>
        <fullName evidence="5">IS1 family transposase</fullName>
    </submittedName>
</protein>
<comment type="caution">
    <text evidence="5">The sequence shown here is derived from an EMBL/GenBank/DDBJ whole genome shotgun (WGS) entry which is preliminary data.</text>
</comment>
<dbReference type="NCBIfam" id="NF033558">
    <property type="entry name" value="transpos_IS1"/>
    <property type="match status" value="1"/>
</dbReference>
<dbReference type="Proteomes" id="UP000282574">
    <property type="component" value="Unassembled WGS sequence"/>
</dbReference>
<evidence type="ECO:0000256" key="4">
    <source>
        <dbReference type="ARBA" id="ARBA00023172"/>
    </source>
</evidence>
<keyword evidence="4" id="KW-0233">DNA recombination</keyword>
<organism evidence="5 6">
    <name type="scientific">Chroococcidiopsis cubana SAG 39.79</name>
    <dbReference type="NCBI Taxonomy" id="388085"/>
    <lineage>
        <taxon>Bacteria</taxon>
        <taxon>Bacillati</taxon>
        <taxon>Cyanobacteriota</taxon>
        <taxon>Cyanophyceae</taxon>
        <taxon>Chroococcidiopsidales</taxon>
        <taxon>Chroococcidiopsidaceae</taxon>
        <taxon>Chroococcidiopsis</taxon>
    </lineage>
</organism>
<dbReference type="AlphaFoldDB" id="A0AB37UE68"/>
<dbReference type="InterPro" id="IPR051354">
    <property type="entry name" value="Transposase_27_IS1"/>
</dbReference>
<proteinExistence type="inferred from homology"/>
<dbReference type="InterPro" id="IPR005063">
    <property type="entry name" value="Transposase_27"/>
</dbReference>
<sequence>MITVLAFLLSSFVIWLSNVVREPIELSQEKCEELPERVCPTCGSGHLIKNGSIHNGKPKHQCKNCGRQFVVKPTKTTVSTETKQLIDRLLLERISLRGIARVTQVSWSWLQDYVNQRLARIPRQIEVSVKSLGRLTIECDELWSFVDSQKNEVYIWLAIDRNSRKIVGCFVGNRTRKSARQLWASLPDISQQSAVAYTDFWQAYTTVIPVKRHRAVGKETGLTNRIERLNNTLRQRVSRLVRASLSFSKKLNNHIGAIWYFIHGYNAELDRI</sequence>
<comment type="function">
    <text evidence="1">Absolutely required for transposition of IS1.</text>
</comment>
<dbReference type="GO" id="GO:0004803">
    <property type="term" value="F:transposase activity"/>
    <property type="evidence" value="ECO:0007669"/>
    <property type="project" value="InterPro"/>
</dbReference>
<dbReference type="PANTHER" id="PTHR33293">
    <property type="entry name" value="INSERTION ELEMENT IS1 1 PROTEIN INSB-RELATED"/>
    <property type="match status" value="1"/>
</dbReference>
<evidence type="ECO:0000313" key="5">
    <source>
        <dbReference type="EMBL" id="RUT06964.1"/>
    </source>
</evidence>
<dbReference type="GO" id="GO:0006313">
    <property type="term" value="P:DNA transposition"/>
    <property type="evidence" value="ECO:0007669"/>
    <property type="project" value="InterPro"/>
</dbReference>
<evidence type="ECO:0000256" key="2">
    <source>
        <dbReference type="ARBA" id="ARBA00008841"/>
    </source>
</evidence>
<dbReference type="PANTHER" id="PTHR33293:SF1">
    <property type="entry name" value="INSERTION ELEMENT IS1 1 PROTEIN INSB-RELATED"/>
    <property type="match status" value="1"/>
</dbReference>
<keyword evidence="3" id="KW-0815">Transposition</keyword>
<dbReference type="EMBL" id="RSCK01000063">
    <property type="protein sequence ID" value="RUT06964.1"/>
    <property type="molecule type" value="Genomic_DNA"/>
</dbReference>
<comment type="similarity">
    <text evidence="2">Belongs to the transposase 27 family.</text>
</comment>